<dbReference type="AlphaFoldDB" id="A0A814A2M4"/>
<dbReference type="OrthoDB" id="6123510at2759"/>
<proteinExistence type="predicted"/>
<name>A0A814A2M4_9BILA</name>
<feature type="region of interest" description="Disordered" evidence="1">
    <location>
        <begin position="153"/>
        <end position="178"/>
    </location>
</feature>
<dbReference type="EMBL" id="CAJNOC010002035">
    <property type="protein sequence ID" value="CAF0908104.1"/>
    <property type="molecule type" value="Genomic_DNA"/>
</dbReference>
<evidence type="ECO:0000256" key="1">
    <source>
        <dbReference type="SAM" id="MobiDB-lite"/>
    </source>
</evidence>
<reference evidence="2" key="1">
    <citation type="submission" date="2021-02" db="EMBL/GenBank/DDBJ databases">
        <authorList>
            <person name="Nowell W R."/>
        </authorList>
    </citation>
    <scope>NUCLEOTIDE SEQUENCE</scope>
    <source>
        <strain evidence="2">Ploen Becks lab</strain>
    </source>
</reference>
<keyword evidence="3" id="KW-1185">Reference proteome</keyword>
<comment type="caution">
    <text evidence="2">The sequence shown here is derived from an EMBL/GenBank/DDBJ whole genome shotgun (WGS) entry which is preliminary data.</text>
</comment>
<evidence type="ECO:0000313" key="2">
    <source>
        <dbReference type="EMBL" id="CAF0908104.1"/>
    </source>
</evidence>
<protein>
    <submittedName>
        <fullName evidence="2">Uncharacterized protein</fullName>
    </submittedName>
</protein>
<gene>
    <name evidence="2" type="ORF">OXX778_LOCUS11752</name>
</gene>
<accession>A0A814A2M4</accession>
<sequence length="178" mass="20951">MMKYITNILSTQPDDTRVDKFVKYFVDTYYEGPNFEFEMCNHFETVNLPRTKNNLEGYNNKLSNHLSVSHPDIFKDISKFKEEETDASLIYYRAINNEKATPRKKLNVINDAILNNNRQMLLDSEISIDTYSKYVSMMFDLNALDKKKNKIQQDAHDNDISTASEYESDEIDIREFDN</sequence>
<dbReference type="Proteomes" id="UP000663879">
    <property type="component" value="Unassembled WGS sequence"/>
</dbReference>
<organism evidence="2 3">
    <name type="scientific">Brachionus calyciflorus</name>
    <dbReference type="NCBI Taxonomy" id="104777"/>
    <lineage>
        <taxon>Eukaryota</taxon>
        <taxon>Metazoa</taxon>
        <taxon>Spiralia</taxon>
        <taxon>Gnathifera</taxon>
        <taxon>Rotifera</taxon>
        <taxon>Eurotatoria</taxon>
        <taxon>Monogononta</taxon>
        <taxon>Pseudotrocha</taxon>
        <taxon>Ploima</taxon>
        <taxon>Brachionidae</taxon>
        <taxon>Brachionus</taxon>
    </lineage>
</organism>
<evidence type="ECO:0000313" key="3">
    <source>
        <dbReference type="Proteomes" id="UP000663879"/>
    </source>
</evidence>